<dbReference type="EMBL" id="JAKWBI020000822">
    <property type="protein sequence ID" value="KAJ2892369.1"/>
    <property type="molecule type" value="Genomic_DNA"/>
</dbReference>
<keyword evidence="4" id="KW-1185">Reference proteome</keyword>
<protein>
    <recommendedName>
        <fullName evidence="2">Phosphatidate phosphatase APP1 catalytic domain-containing protein</fullName>
    </recommendedName>
</protein>
<dbReference type="PANTHER" id="PTHR28208:SF1">
    <property type="entry name" value="FILAMENT ORGANIZATION PROTEIN APP1-LIKE, PUTATIVE (AFU_ORTHOLOGUE AFUA_1G06650)-RELATED"/>
    <property type="match status" value="1"/>
</dbReference>
<dbReference type="GO" id="GO:0030479">
    <property type="term" value="C:actin cortical patch"/>
    <property type="evidence" value="ECO:0007669"/>
    <property type="project" value="TreeGrafter"/>
</dbReference>
<evidence type="ECO:0000313" key="3">
    <source>
        <dbReference type="EMBL" id="KAJ2892369.1"/>
    </source>
</evidence>
<feature type="domain" description="Phosphatidate phosphatase APP1 catalytic" evidence="2">
    <location>
        <begin position="237"/>
        <end position="390"/>
    </location>
</feature>
<sequence length="721" mass="80655">MARSGRSNTSSSSSSDNRTRGASSSAKAKLSPKQLVQKMQQKTRRKQGFADFESAIPDPKTAAMLAIQPSGLFSYLRHLATFQTQVSSRDTVWLLDNTAFRDPKSGQWCAEFVSAVFAQDPSCKVVDIVSSVAKLVGLAEDANAVRTIERRIVPFLLDTLPGRKVEVLHGFRDKKRHRAHMTLGATSINGISSDVVTLPSAHHGHNGGDRIPEMVSAPRGADGILESRTVCAEPEGWAVLSDVDDTIKITMTSDPVGILKTTFVEQPEPVPGMPQLYAKLRSMLPRDSPFFYLSASPYNLYPFLRDFRDEWYPPGTMILRDSSWKTISGLLTNLTVGTDDYKEDRVSRIHSWFPMRKMICIGDSTQSDPEVYGECYRRFPGWMKLILIRRVTDIAAVGIEEKNDNARFEEAFKGVPREAWHVFDHPEECAPLLAKLGNSFLSKFSFWLKSQVLPESPETYICKWRYERKRKFEEDCNKQLRCKQHPETYNIIEAPTRVLIFSCTRSFQYLTVQTLAAASIHPEEPVLKQPPFCATPSKSCRPPSPTLPLPAEPGRQDLQVLTYRLPLHTLGPCSASLSSHSRLSLAADSRLPILSSHARLTFRVSLAELGVPSPAAPAAPLSKSSLRFLLPEKNDQCASFSSDSSSLAFSAREFEALPPLWQRQAFSDLSLFLLTCPFKKTSENDETELEEGCTAYRDAQDGPVGHFKLPLRELLDWYIVD</sequence>
<evidence type="ECO:0000313" key="4">
    <source>
        <dbReference type="Proteomes" id="UP001201980"/>
    </source>
</evidence>
<dbReference type="InterPro" id="IPR019236">
    <property type="entry name" value="APP1_cat"/>
</dbReference>
<gene>
    <name evidence="3" type="ORF">MKZ38_009945</name>
</gene>
<dbReference type="Proteomes" id="UP001201980">
    <property type="component" value="Unassembled WGS sequence"/>
</dbReference>
<reference evidence="3" key="1">
    <citation type="submission" date="2022-07" db="EMBL/GenBank/DDBJ databases">
        <title>Draft genome sequence of Zalerion maritima ATCC 34329, a (micro)plastics degrading marine fungus.</title>
        <authorList>
            <person name="Paco A."/>
            <person name="Goncalves M.F.M."/>
            <person name="Rocha-Santos T.A.P."/>
            <person name="Alves A."/>
        </authorList>
    </citation>
    <scope>NUCLEOTIDE SEQUENCE</scope>
    <source>
        <strain evidence="3">ATCC 34329</strain>
    </source>
</reference>
<accession>A0AAD5RGJ5</accession>
<name>A0AAD5RGJ5_9PEZI</name>
<proteinExistence type="predicted"/>
<dbReference type="PANTHER" id="PTHR28208">
    <property type="entry name" value="PHOSPHATIDATE PHOSPHATASE APP1"/>
    <property type="match status" value="1"/>
</dbReference>
<evidence type="ECO:0000256" key="1">
    <source>
        <dbReference type="SAM" id="MobiDB-lite"/>
    </source>
</evidence>
<evidence type="ECO:0000259" key="2">
    <source>
        <dbReference type="Pfam" id="PF09949"/>
    </source>
</evidence>
<dbReference type="Pfam" id="PF09949">
    <property type="entry name" value="APP1_cat"/>
    <property type="match status" value="1"/>
</dbReference>
<dbReference type="InterPro" id="IPR052935">
    <property type="entry name" value="Mg2+_PAP"/>
</dbReference>
<comment type="caution">
    <text evidence="3">The sequence shown here is derived from an EMBL/GenBank/DDBJ whole genome shotgun (WGS) entry which is preliminary data.</text>
</comment>
<dbReference type="AlphaFoldDB" id="A0AAD5RGJ5"/>
<feature type="compositionally biased region" description="Low complexity" evidence="1">
    <location>
        <begin position="1"/>
        <end position="33"/>
    </location>
</feature>
<dbReference type="GO" id="GO:0008195">
    <property type="term" value="F:phosphatidate phosphatase activity"/>
    <property type="evidence" value="ECO:0007669"/>
    <property type="project" value="InterPro"/>
</dbReference>
<organism evidence="3 4">
    <name type="scientific">Zalerion maritima</name>
    <dbReference type="NCBI Taxonomy" id="339359"/>
    <lineage>
        <taxon>Eukaryota</taxon>
        <taxon>Fungi</taxon>
        <taxon>Dikarya</taxon>
        <taxon>Ascomycota</taxon>
        <taxon>Pezizomycotina</taxon>
        <taxon>Sordariomycetes</taxon>
        <taxon>Lulworthiomycetidae</taxon>
        <taxon>Lulworthiales</taxon>
        <taxon>Lulworthiaceae</taxon>
        <taxon>Zalerion</taxon>
    </lineage>
</organism>
<feature type="region of interest" description="Disordered" evidence="1">
    <location>
        <begin position="1"/>
        <end position="51"/>
    </location>
</feature>